<dbReference type="Proteomes" id="UP001359559">
    <property type="component" value="Unassembled WGS sequence"/>
</dbReference>
<feature type="signal peptide" evidence="1">
    <location>
        <begin position="1"/>
        <end position="27"/>
    </location>
</feature>
<dbReference type="CDD" id="cd04660">
    <property type="entry name" value="nsLTP_like"/>
    <property type="match status" value="1"/>
</dbReference>
<dbReference type="GO" id="GO:0005504">
    <property type="term" value="F:fatty acid binding"/>
    <property type="evidence" value="ECO:0007669"/>
    <property type="project" value="InterPro"/>
</dbReference>
<dbReference type="PANTHER" id="PTHR33122">
    <property type="entry name" value="LIPID BINDING PROTEIN-RELATED"/>
    <property type="match status" value="1"/>
</dbReference>
<reference evidence="3 4" key="1">
    <citation type="submission" date="2024-01" db="EMBL/GenBank/DDBJ databases">
        <title>The genomes of 5 underutilized Papilionoideae crops provide insights into root nodulation and disease resistance.</title>
        <authorList>
            <person name="Yuan L."/>
        </authorList>
    </citation>
    <scope>NUCLEOTIDE SEQUENCE [LARGE SCALE GENOMIC DNA]</scope>
    <source>
        <strain evidence="3">LY-2023</strain>
        <tissue evidence="3">Leaf</tissue>
    </source>
</reference>
<dbReference type="EMBL" id="JAYKXN010000003">
    <property type="protein sequence ID" value="KAK7299987.1"/>
    <property type="molecule type" value="Genomic_DNA"/>
</dbReference>
<evidence type="ECO:0000313" key="4">
    <source>
        <dbReference type="Proteomes" id="UP001359559"/>
    </source>
</evidence>
<protein>
    <recommendedName>
        <fullName evidence="2">Bifunctional inhibitor/plant lipid transfer protein/seed storage helical domain-containing protein</fullName>
    </recommendedName>
</protein>
<name>A0AAN9PJY0_CLITE</name>
<accession>A0AAN9PJY0</accession>
<dbReference type="InterPro" id="IPR036312">
    <property type="entry name" value="Bifun_inhib/LTP/seed_sf"/>
</dbReference>
<dbReference type="InterPro" id="IPR039265">
    <property type="entry name" value="DIR1-like"/>
</dbReference>
<evidence type="ECO:0000256" key="1">
    <source>
        <dbReference type="SAM" id="SignalP"/>
    </source>
</evidence>
<organism evidence="3 4">
    <name type="scientific">Clitoria ternatea</name>
    <name type="common">Butterfly pea</name>
    <dbReference type="NCBI Taxonomy" id="43366"/>
    <lineage>
        <taxon>Eukaryota</taxon>
        <taxon>Viridiplantae</taxon>
        <taxon>Streptophyta</taxon>
        <taxon>Embryophyta</taxon>
        <taxon>Tracheophyta</taxon>
        <taxon>Spermatophyta</taxon>
        <taxon>Magnoliopsida</taxon>
        <taxon>eudicotyledons</taxon>
        <taxon>Gunneridae</taxon>
        <taxon>Pentapetalae</taxon>
        <taxon>rosids</taxon>
        <taxon>fabids</taxon>
        <taxon>Fabales</taxon>
        <taxon>Fabaceae</taxon>
        <taxon>Papilionoideae</taxon>
        <taxon>50 kb inversion clade</taxon>
        <taxon>NPAAA clade</taxon>
        <taxon>indigoferoid/millettioid clade</taxon>
        <taxon>Phaseoleae</taxon>
        <taxon>Clitoria</taxon>
    </lineage>
</organism>
<sequence length="101" mass="10513">MGKCNRMVIAAAIVVLLIGTLLGSGEGSNVCNVDSSELEVCRPAVIGDNPPPPTEQCCAVFRRLNLPCLCQYKSKLASLGIDPAKAFALPAKCGIANPPQC</sequence>
<dbReference type="InterPro" id="IPR044741">
    <property type="entry name" value="NsLTP-like"/>
</dbReference>
<dbReference type="InterPro" id="IPR016140">
    <property type="entry name" value="Bifunc_inhib/LTP/seed_store"/>
</dbReference>
<proteinExistence type="predicted"/>
<evidence type="ECO:0000313" key="3">
    <source>
        <dbReference type="EMBL" id="KAK7299987.1"/>
    </source>
</evidence>
<keyword evidence="4" id="KW-1185">Reference proteome</keyword>
<comment type="caution">
    <text evidence="3">The sequence shown here is derived from an EMBL/GenBank/DDBJ whole genome shotgun (WGS) entry which is preliminary data.</text>
</comment>
<feature type="chain" id="PRO_5043006471" description="Bifunctional inhibitor/plant lipid transfer protein/seed storage helical domain-containing protein" evidence="1">
    <location>
        <begin position="28"/>
        <end position="101"/>
    </location>
</feature>
<dbReference type="PANTHER" id="PTHR33122:SF43">
    <property type="entry name" value="BIFUNCTIONAL INHIBITOR_PLANT LIPID TRANSFER PROTEIN_SEED STORAGE HELICAL DOMAIN-CONTAINING PROTEIN"/>
    <property type="match status" value="1"/>
</dbReference>
<dbReference type="SMART" id="SM00499">
    <property type="entry name" value="AAI"/>
    <property type="match status" value="1"/>
</dbReference>
<evidence type="ECO:0000259" key="2">
    <source>
        <dbReference type="SMART" id="SM00499"/>
    </source>
</evidence>
<gene>
    <name evidence="3" type="ORF">RJT34_10818</name>
</gene>
<dbReference type="Gene3D" id="1.10.110.10">
    <property type="entry name" value="Plant lipid-transfer and hydrophobic proteins"/>
    <property type="match status" value="1"/>
</dbReference>
<feature type="domain" description="Bifunctional inhibitor/plant lipid transfer protein/seed storage helical" evidence="2">
    <location>
        <begin position="31"/>
        <end position="101"/>
    </location>
</feature>
<dbReference type="AlphaFoldDB" id="A0AAN9PJY0"/>
<dbReference type="GO" id="GO:0009627">
    <property type="term" value="P:systemic acquired resistance"/>
    <property type="evidence" value="ECO:0007669"/>
    <property type="project" value="InterPro"/>
</dbReference>
<keyword evidence="1" id="KW-0732">Signal</keyword>
<dbReference type="Pfam" id="PF14368">
    <property type="entry name" value="LTP_2"/>
    <property type="match status" value="1"/>
</dbReference>
<dbReference type="SUPFAM" id="SSF47699">
    <property type="entry name" value="Bifunctional inhibitor/lipid-transfer protein/seed storage 2S albumin"/>
    <property type="match status" value="1"/>
</dbReference>